<dbReference type="PANTHER" id="PTHR31490:SF76">
    <property type="entry name" value="ENDO-1,4-BETA-XYLANASE C"/>
    <property type="match status" value="1"/>
</dbReference>
<feature type="chain" id="PRO_5013252251" description="Beta-xylanase" evidence="11">
    <location>
        <begin position="24"/>
        <end position="314"/>
    </location>
</feature>
<comment type="catalytic activity">
    <reaction evidence="1 10">
        <text>Endohydrolysis of (1-&gt;4)-beta-D-xylosidic linkages in xylans.</text>
        <dbReference type="EC" id="3.2.1.8"/>
    </reaction>
</comment>
<comment type="similarity">
    <text evidence="3 10">Belongs to the glycosyl hydrolase 10 (cellulase F) family.</text>
</comment>
<dbReference type="AlphaFoldDB" id="A0A1V6UG34"/>
<gene>
    <name evidence="13" type="ORF">PENCOP_c010G04068</name>
</gene>
<dbReference type="Proteomes" id="UP000191500">
    <property type="component" value="Unassembled WGS sequence"/>
</dbReference>
<keyword evidence="6 10" id="KW-0119">Carbohydrate metabolism</keyword>
<evidence type="ECO:0000256" key="2">
    <source>
        <dbReference type="ARBA" id="ARBA00004851"/>
    </source>
</evidence>
<dbReference type="InterPro" id="IPR031158">
    <property type="entry name" value="GH10_AS"/>
</dbReference>
<evidence type="ECO:0000256" key="3">
    <source>
        <dbReference type="ARBA" id="ARBA00007495"/>
    </source>
</evidence>
<dbReference type="InterPro" id="IPR044846">
    <property type="entry name" value="GH10"/>
</dbReference>
<evidence type="ECO:0000313" key="13">
    <source>
        <dbReference type="EMBL" id="OQE37415.1"/>
    </source>
</evidence>
<dbReference type="UniPathway" id="UPA00114"/>
<comment type="pathway">
    <text evidence="2">Glycan degradation; xylan degradation.</text>
</comment>
<accession>A0A1V6UG34</accession>
<evidence type="ECO:0000256" key="7">
    <source>
        <dbReference type="ARBA" id="ARBA00023295"/>
    </source>
</evidence>
<protein>
    <recommendedName>
        <fullName evidence="10">Beta-xylanase</fullName>
        <ecNumber evidence="10">3.2.1.8</ecNumber>
    </recommendedName>
</protein>
<keyword evidence="11" id="KW-0732">Signal</keyword>
<proteinExistence type="inferred from homology"/>
<keyword evidence="14" id="KW-1185">Reference proteome</keyword>
<evidence type="ECO:0000256" key="1">
    <source>
        <dbReference type="ARBA" id="ARBA00000681"/>
    </source>
</evidence>
<evidence type="ECO:0000256" key="11">
    <source>
        <dbReference type="SAM" id="SignalP"/>
    </source>
</evidence>
<evidence type="ECO:0000256" key="4">
    <source>
        <dbReference type="ARBA" id="ARBA00022651"/>
    </source>
</evidence>
<organism evidence="13 14">
    <name type="scientific">Penicillium coprophilum</name>
    <dbReference type="NCBI Taxonomy" id="36646"/>
    <lineage>
        <taxon>Eukaryota</taxon>
        <taxon>Fungi</taxon>
        <taxon>Dikarya</taxon>
        <taxon>Ascomycota</taxon>
        <taxon>Pezizomycotina</taxon>
        <taxon>Eurotiomycetes</taxon>
        <taxon>Eurotiomycetidae</taxon>
        <taxon>Eurotiales</taxon>
        <taxon>Aspergillaceae</taxon>
        <taxon>Penicillium</taxon>
    </lineage>
</organism>
<dbReference type="Pfam" id="PF00331">
    <property type="entry name" value="Glyco_hydro_10"/>
    <property type="match status" value="1"/>
</dbReference>
<dbReference type="PRINTS" id="PR00134">
    <property type="entry name" value="GLHYDRLASE10"/>
</dbReference>
<evidence type="ECO:0000256" key="9">
    <source>
        <dbReference type="PROSITE-ProRule" id="PRU10061"/>
    </source>
</evidence>
<keyword evidence="4" id="KW-0858">Xylan degradation</keyword>
<dbReference type="PROSITE" id="PS00591">
    <property type="entry name" value="GH10_1"/>
    <property type="match status" value="1"/>
</dbReference>
<sequence>MFPNMIPIKAAALALLFAGPVLSGPIETRQASKSIDAVFKAHGKKYLGNIGDQYTFNKNAKTPAIIKANFGQLTPENSMKWDATEPTQGKFSFTGSDYLVDFAQSNGKLIRGHTLVWHSQLPAWVTSISDKTTLINVMKNHITTMVNRYKGKIYAWDVVNEIFNEDGSLRDSVFYKVIGEDYVRIAFETARAADPSAKLYINDYNLDSASYPKVSGMVTYVKKWIAAGIPIDGIALNALAGAGTKEIAVTELDIAGASSTDYVNVANACLNQPKCIGITVWGVADPDSWRSESSPLLFDGNYSPKAAYNAIAAL</sequence>
<keyword evidence="8 10" id="KW-0624">Polysaccharide degradation</keyword>
<feature type="active site" description="Nucleophile" evidence="9">
    <location>
        <position position="251"/>
    </location>
</feature>
<dbReference type="GO" id="GO:0045493">
    <property type="term" value="P:xylan catabolic process"/>
    <property type="evidence" value="ECO:0007669"/>
    <property type="project" value="UniProtKB-UniPathway"/>
</dbReference>
<keyword evidence="7 10" id="KW-0326">Glycosidase</keyword>
<dbReference type="EC" id="3.2.1.8" evidence="10"/>
<evidence type="ECO:0000259" key="12">
    <source>
        <dbReference type="PROSITE" id="PS51760"/>
    </source>
</evidence>
<dbReference type="Gene3D" id="3.20.20.80">
    <property type="entry name" value="Glycosidases"/>
    <property type="match status" value="1"/>
</dbReference>
<dbReference type="InterPro" id="IPR001000">
    <property type="entry name" value="GH10_dom"/>
</dbReference>
<dbReference type="EMBL" id="MDDG01000010">
    <property type="protein sequence ID" value="OQE37415.1"/>
    <property type="molecule type" value="Genomic_DNA"/>
</dbReference>
<evidence type="ECO:0000256" key="10">
    <source>
        <dbReference type="RuleBase" id="RU361174"/>
    </source>
</evidence>
<keyword evidence="5 10" id="KW-0378">Hydrolase</keyword>
<dbReference type="InterPro" id="IPR017853">
    <property type="entry name" value="GH"/>
</dbReference>
<dbReference type="SMART" id="SM00633">
    <property type="entry name" value="Glyco_10"/>
    <property type="match status" value="1"/>
</dbReference>
<dbReference type="STRING" id="36646.A0A1V6UG34"/>
<evidence type="ECO:0000256" key="6">
    <source>
        <dbReference type="ARBA" id="ARBA00023277"/>
    </source>
</evidence>
<evidence type="ECO:0000256" key="8">
    <source>
        <dbReference type="ARBA" id="ARBA00023326"/>
    </source>
</evidence>
<evidence type="ECO:0000256" key="5">
    <source>
        <dbReference type="ARBA" id="ARBA00022801"/>
    </source>
</evidence>
<dbReference type="FunFam" id="3.20.20.80:FF:000094">
    <property type="entry name" value="Endo-1,4-beta-xylanase"/>
    <property type="match status" value="1"/>
</dbReference>
<name>A0A1V6UG34_9EURO</name>
<dbReference type="GO" id="GO:0031176">
    <property type="term" value="F:endo-1,4-beta-xylanase activity"/>
    <property type="evidence" value="ECO:0007669"/>
    <property type="project" value="UniProtKB-EC"/>
</dbReference>
<dbReference type="PANTHER" id="PTHR31490">
    <property type="entry name" value="GLYCOSYL HYDROLASE"/>
    <property type="match status" value="1"/>
</dbReference>
<dbReference type="PROSITE" id="PS51760">
    <property type="entry name" value="GH10_2"/>
    <property type="match status" value="1"/>
</dbReference>
<comment type="caution">
    <text evidence="13">The sequence shown here is derived from an EMBL/GenBank/DDBJ whole genome shotgun (WGS) entry which is preliminary data.</text>
</comment>
<dbReference type="SUPFAM" id="SSF51445">
    <property type="entry name" value="(Trans)glycosidases"/>
    <property type="match status" value="1"/>
</dbReference>
<feature type="domain" description="GH10" evidence="12">
    <location>
        <begin position="59"/>
        <end position="314"/>
    </location>
</feature>
<evidence type="ECO:0000313" key="14">
    <source>
        <dbReference type="Proteomes" id="UP000191500"/>
    </source>
</evidence>
<reference evidence="14" key="1">
    <citation type="journal article" date="2017" name="Nat. Microbiol.">
        <title>Global analysis of biosynthetic gene clusters reveals vast potential of secondary metabolite production in Penicillium species.</title>
        <authorList>
            <person name="Nielsen J.C."/>
            <person name="Grijseels S."/>
            <person name="Prigent S."/>
            <person name="Ji B."/>
            <person name="Dainat J."/>
            <person name="Nielsen K.F."/>
            <person name="Frisvad J.C."/>
            <person name="Workman M."/>
            <person name="Nielsen J."/>
        </authorList>
    </citation>
    <scope>NUCLEOTIDE SEQUENCE [LARGE SCALE GENOMIC DNA]</scope>
    <source>
        <strain evidence="14">IBT 31321</strain>
    </source>
</reference>
<feature type="signal peptide" evidence="11">
    <location>
        <begin position="1"/>
        <end position="23"/>
    </location>
</feature>